<dbReference type="Pfam" id="PF17167">
    <property type="entry name" value="Glyco_hydro_94"/>
    <property type="match status" value="1"/>
</dbReference>
<dbReference type="InterPro" id="IPR005194">
    <property type="entry name" value="Glyco_hydro_65_C"/>
</dbReference>
<feature type="region of interest" description="Disordered" evidence="3">
    <location>
        <begin position="354"/>
        <end position="374"/>
    </location>
</feature>
<dbReference type="SUPFAM" id="SSF74650">
    <property type="entry name" value="Galactose mutarotase-like"/>
    <property type="match status" value="2"/>
</dbReference>
<evidence type="ECO:0000256" key="4">
    <source>
        <dbReference type="SAM" id="Phobius"/>
    </source>
</evidence>
<dbReference type="Gene3D" id="1.50.10.10">
    <property type="match status" value="1"/>
</dbReference>
<accession>A0A7S8J095</accession>
<proteinExistence type="predicted"/>
<evidence type="ECO:0000256" key="2">
    <source>
        <dbReference type="ARBA" id="ARBA00022679"/>
    </source>
</evidence>
<feature type="transmembrane region" description="Helical" evidence="4">
    <location>
        <begin position="822"/>
        <end position="838"/>
    </location>
</feature>
<dbReference type="Gene3D" id="1.50.10.140">
    <property type="match status" value="2"/>
</dbReference>
<feature type="domain" description="Glycosyl hydrolase 94 supersandwich" evidence="6">
    <location>
        <begin position="2148"/>
        <end position="2418"/>
    </location>
</feature>
<keyword evidence="4" id="KW-0812">Transmembrane</keyword>
<keyword evidence="1" id="KW-0328">Glycosyltransferase</keyword>
<dbReference type="CDD" id="cd11756">
    <property type="entry name" value="GH94N_ChvB_NdvB_1_like"/>
    <property type="match status" value="1"/>
</dbReference>
<dbReference type="Proteomes" id="UP000593737">
    <property type="component" value="Chromosome"/>
</dbReference>
<dbReference type="GO" id="GO:0016757">
    <property type="term" value="F:glycosyltransferase activity"/>
    <property type="evidence" value="ECO:0007669"/>
    <property type="project" value="UniProtKB-KW"/>
</dbReference>
<feature type="domain" description="Glycoamylase-like" evidence="7">
    <location>
        <begin position="1393"/>
        <end position="1601"/>
    </location>
</feature>
<dbReference type="CDD" id="cd11753">
    <property type="entry name" value="GH94N_ChvB_NdvB_2_like"/>
    <property type="match status" value="1"/>
</dbReference>
<dbReference type="InterPro" id="IPR010383">
    <property type="entry name" value="Glyco_hydrolase_94_b-supersand"/>
</dbReference>
<feature type="domain" description="Glycosyl hydrolase 94 catalytic" evidence="8">
    <location>
        <begin position="2433"/>
        <end position="2856"/>
    </location>
</feature>
<evidence type="ECO:0000313" key="10">
    <source>
        <dbReference type="Proteomes" id="UP000593737"/>
    </source>
</evidence>
<dbReference type="Pfam" id="PF06165">
    <property type="entry name" value="GH94_b-supersand"/>
    <property type="match status" value="2"/>
</dbReference>
<dbReference type="SUPFAM" id="SSF48208">
    <property type="entry name" value="Six-hairpin glycosidases"/>
    <property type="match status" value="1"/>
</dbReference>
<dbReference type="InterPro" id="IPR037824">
    <property type="entry name" value="GH94N_2_NdvB"/>
</dbReference>
<dbReference type="InterPro" id="IPR037820">
    <property type="entry name" value="GH94N_NdvB"/>
</dbReference>
<dbReference type="Gene3D" id="2.60.420.10">
    <property type="entry name" value="Maltose phosphorylase, domain 3"/>
    <property type="match status" value="1"/>
</dbReference>
<feature type="transmembrane region" description="Helical" evidence="4">
    <location>
        <begin position="434"/>
        <end position="452"/>
    </location>
</feature>
<evidence type="ECO:0000259" key="7">
    <source>
        <dbReference type="Pfam" id="PF10091"/>
    </source>
</evidence>
<dbReference type="Pfam" id="PF03633">
    <property type="entry name" value="Glyco_hydro_65C"/>
    <property type="match status" value="1"/>
</dbReference>
<keyword evidence="4" id="KW-1133">Transmembrane helix</keyword>
<name>A0A7S8J095_9BACT</name>
<feature type="domain" description="Glycosyl hydrolase 94 supersandwich" evidence="6">
    <location>
        <begin position="1643"/>
        <end position="1920"/>
    </location>
</feature>
<dbReference type="Pfam" id="PF10091">
    <property type="entry name" value="Glycoamylase"/>
    <property type="match status" value="1"/>
</dbReference>
<dbReference type="GO" id="GO:0005975">
    <property type="term" value="P:carbohydrate metabolic process"/>
    <property type="evidence" value="ECO:0007669"/>
    <property type="project" value="InterPro"/>
</dbReference>
<keyword evidence="4" id="KW-0472">Membrane</keyword>
<dbReference type="InterPro" id="IPR052047">
    <property type="entry name" value="GH94_Enzymes"/>
</dbReference>
<dbReference type="InterPro" id="IPR011013">
    <property type="entry name" value="Gal_mutarotase_sf_dom"/>
</dbReference>
<dbReference type="PANTHER" id="PTHR37469:SF2">
    <property type="entry name" value="CELLOBIONIC ACID PHOSPHORYLASE"/>
    <property type="match status" value="1"/>
</dbReference>
<reference evidence="9 10" key="1">
    <citation type="journal article" date="2020" name="ISME J.">
        <title>Enrichment and physiological characterization of a novel comammox Nitrospira indicates ammonium inhibition of complete nitrification.</title>
        <authorList>
            <person name="Sakoula D."/>
            <person name="Koch H."/>
            <person name="Frank J."/>
            <person name="Jetten M.S.M."/>
            <person name="van Kessel M.A.H.J."/>
            <person name="Lucker S."/>
        </authorList>
    </citation>
    <scope>NUCLEOTIDE SEQUENCE [LARGE SCALE GENOMIC DNA]</scope>
    <source>
        <strain evidence="9">Comreactor17</strain>
    </source>
</reference>
<dbReference type="InterPro" id="IPR033432">
    <property type="entry name" value="GH94_catalytic"/>
</dbReference>
<keyword evidence="2" id="KW-0808">Transferase</keyword>
<evidence type="ECO:0000259" key="8">
    <source>
        <dbReference type="Pfam" id="PF17167"/>
    </source>
</evidence>
<dbReference type="InterPro" id="IPR037018">
    <property type="entry name" value="GH65_N"/>
</dbReference>
<dbReference type="InterPro" id="IPR019282">
    <property type="entry name" value="Glycoamylase-like_cons_dom"/>
</dbReference>
<dbReference type="KEGG" id="nkf:Nkreftii_002875"/>
<dbReference type="SMART" id="SM01068">
    <property type="entry name" value="CBM_X"/>
    <property type="match status" value="2"/>
</dbReference>
<feature type="domain" description="Glycoside hydrolase family 65 C-terminal" evidence="5">
    <location>
        <begin position="2857"/>
        <end position="2893"/>
    </location>
</feature>
<gene>
    <name evidence="9" type="ORF">Nkreftii_002875</name>
</gene>
<dbReference type="Gene3D" id="2.70.98.40">
    <property type="entry name" value="Glycoside hydrolase, family 65, N-terminal domain"/>
    <property type="match status" value="2"/>
</dbReference>
<organism evidence="9 10">
    <name type="scientific">Candidatus Nitrospira kreftii</name>
    <dbReference type="NCBI Taxonomy" id="2652173"/>
    <lineage>
        <taxon>Bacteria</taxon>
        <taxon>Pseudomonadati</taxon>
        <taxon>Nitrospirota</taxon>
        <taxon>Nitrospiria</taxon>
        <taxon>Nitrospirales</taxon>
        <taxon>Nitrospiraceae</taxon>
        <taxon>Nitrospira</taxon>
    </lineage>
</organism>
<dbReference type="PANTHER" id="PTHR37469">
    <property type="entry name" value="CELLOBIONIC ACID PHOSPHORYLASE-RELATED"/>
    <property type="match status" value="1"/>
</dbReference>
<dbReference type="InterPro" id="IPR008928">
    <property type="entry name" value="6-hairpin_glycosidase_sf"/>
</dbReference>
<dbReference type="InterPro" id="IPR012341">
    <property type="entry name" value="6hp_glycosidase-like_sf"/>
</dbReference>
<sequence>MTTLFSSVGRRAELEEPIRAELFGVERLEQHAASLAVAQVVTDDERVGRLLTPRVLENGRVLVESYQAIARTIRDEKTITPADEWFVDNFHIVDEQLREIIDDLPPGYYRQLPKLESGHLQNYPRVFGVAWAFVAHTDSRFDPDMLRRFVSAYQCVQPLTIGELWAVAISLRVVLVENLRRLAERIVHSRKARLEADELADSLFGSGALTAELPAAALRRFEDRPLATAFAVQLVQRLRDLDPKVRPVLRWLDERLTAQGTTADDMVHAEHQQQAAMSVTVRNIILSMRLTSEFNWAEFVEAVSTVDKMLRCDSRYAEMDFVTRDIYRHAIEDLSRGTGLSEVEVTEKVVNRARRAGAEPHASEPPERERHGDPGYYLISQGRRAFERDLGYRVTWKRRLVRWYVQVSALGYLGSLAAVTAIVLALPLWHASEAGVTIAGLVALGLVALVPASDLAMALINRTVTGILQPRPLPRMELRNGIPKELRTIVVVPTLLMNRQGIDELIERLEVHYLANADDELRFALLSDWSDAPKESAPHDAELLAGAVEGIAHLNKRYGPAAGGGSRFILLHRRRVWNESEQAWMGWERKRGKLHELNQLLRGATSTTFMSVGGRLPEMIPSVRFVITLDADTRLPRGAAHRLIGTMAHPLNRPRFDSHTGRVLEGYGVVQPRITPSLPGSGEGSYFQQTFSGPSGIDPYASAVSDVYQDLFREGSYTGKGIYEIDAFQAALADKVPDNAMLSHDLFEGLFARAALATDIELFEAFPAHYEAAAARQHRWARGDWQLLPWLFGRGHTGSAPHRGVVIPPIGRWKILDNLRRTLSAPAAFLTLIVGWMLPEESAWVWSGFILTTIAIPSLLSFVLGLYPRRPGVALRTHVRGLGSDLRLAARQIALTVTLLVHQAWLMTDAILRTLGRLAFTHRRMLEWVTAAQAEDAYTCNLTGMYRRMAGGVVLAVVAAGGVAGFGGYESWAAAAPFVLLWMSAPAVARWVSLPPRLTEAGPISPADARTLRLIARRTWRFFETFVCPEDHALPPDNFQEDPKPVVAHRTSPTNIGLYLLSTLVARDLGWLGTLDATERLEATLATVNRLELFRGHFYNWYDTRTLHPLDPKYVSSVDSGNLAGHLLVVGNGCRELIQQSSIEGDLFAGIDDAIQLLRNALEEMLDQRQTHTVTRKQLSQAVDVLAMALLSRPVDAAGWTTRFRRLSVLSHTVSDMAQALGQECGDAPDGELRTWAEAVRACVDSHLRDAELLLPWVRLSSKELVAMFDRPSGPVLEWATIEPFFHPIPTLAAAPERFTAALRALDRLREDALNNPSQNRVSLARIAGLADAIRHSATDVMALTRRLTAIALTAEQIVRAMDFRFLFDSTRKLLSIGYRVSDGSLDSNCYDLLASEARLASFLAIAKGDIPSSHWFHLGRALTPVDTASALISWSGSIFEYLMPALVMRFPTGSLLSRTYELIVHRQIQYGAERGVPWGVSESAYNARDLDLTYQYSSFGVPGLGLKRGLIDDIVVAPYATALAAMIDPAAATQGFMRLAEAGGKGTYGFYEALDYTRTRVPEGRDVAIVRAYMAHHQGMSLVAIANVLNDGVMRRRFHAEPMVRATELLLQERTPRDVPVTRPRAEEVAAAAQVRDLIPPFVRRFTTPHEVAPRTHLLSNGRYAVMLTTAGSGYSRWRDIAVTRWREDATRDCWGSYIFLRDIISGSVWSAGYQPSGVEADDYEVSFSEERAEIIRRDGDWSTTLEVVVSSEDDAEVRRMSVTNLGSSARDLQVTSYAELSLAPQAADVAHPAFGNLFVQTEFVPEVGALLATRRRRSDEETTVWVAQVVVVEGDTVGALQYETDRARFLGRGQHARTAVSMIDGRALSNTVGSVLDPVMSLRRTVRVPPGGTVRVVFSTIVGSARDHVLELADKYSDSRVFERAVSLAWTQAQVQLHHLGIGTDEAQLFQRLANAVLYVDASLRPSSDTLVHSTLDRASLWAHGISGDLPIVLASIDRAEDVDLIRQLLRAHEYWRMRQVSADVIILNEKPPSYEQDLQGSLEALVRGSQLRLCPDSGGVRGNIYLLRTDLLSAQDQKLMQQVARVVLLSRRGTLAEQVTRLQRRHSPSPPTRLIRRARKRLDVPLPERELELFNGLGGFADDGREYVTVLGEGLRTPRPWINVIANPSFGFLVSESGSGFTWSLNSHENQLTPWSNDPVTDPSGEALYIRDDHTQEVWSPTALPIRDDPAPYVACHGQGYTRFHHGSHGILTELLQFVPPEDSIKISRLTLQNASGRSRRLSIAAYAEWVLGSSRSDSHPYIVTEIDPETRALFARNAWGGEFGGRIAFADLAGKHTSWTGDRAEFLGRNGAFDRPLALETGGELSRKVGAGLDPCAALQLSIELEAGERAEVIWFLGQTAGREQARLLINRYRGMDVDTLLREVTRRWDDVLGVVQVHTPDRSMDIFLNRWVLYQTLACRVWGRAAFYQLSGAYGFRDQLQDVMALSVAARDVMREHLLRAAARQFVEGDVQHWWHPPSGRGVRTRISDDLLWLPYAVIQFLEVTGDMTVLDEMVPFLEGPALAEGQLESYFEPRVSQTCATLFEHCARALDRSLLVGSHGLPFMGTGDWNDGMNRVGQQGRGESIWLGWFLHTVLWEFAKVAAQRGEHVRAETWRLHVSALKAAIEREGWDGEWYRRAYFDDGTPLGSAADEECRIDSIAQSWGVISGAADPDRGARAMGAVERHLVNRPDGLIRLLTPPFDQMPRDPGYIKGYVPGIRENGGQYTHAAVWTVLAFAALGDGDKAGELFRMLNPVYRVSSRASVQRYKVEPYVLAGDVYAEPPHVGRGGWTWYSGAAGWLYRAGMEYMLGFRLRGTLLSIDPCIPRHWPGYSMRFRYHSAVYDIAVENPRHVSRGVTLTELDGRPSIGNTNIPLVFNGNHRLRIVLG</sequence>
<feature type="compositionally biased region" description="Basic and acidic residues" evidence="3">
    <location>
        <begin position="354"/>
        <end position="373"/>
    </location>
</feature>
<protein>
    <submittedName>
        <fullName evidence="9">Putative Cyclic beta 1-2 glucan synthetase</fullName>
    </submittedName>
</protein>
<dbReference type="EMBL" id="CP047423">
    <property type="protein sequence ID" value="QPD05101.1"/>
    <property type="molecule type" value="Genomic_DNA"/>
</dbReference>
<feature type="transmembrane region" description="Helical" evidence="4">
    <location>
        <begin position="949"/>
        <end position="967"/>
    </location>
</feature>
<evidence type="ECO:0000256" key="3">
    <source>
        <dbReference type="SAM" id="MobiDB-lite"/>
    </source>
</evidence>
<evidence type="ECO:0000259" key="5">
    <source>
        <dbReference type="Pfam" id="PF03633"/>
    </source>
</evidence>
<evidence type="ECO:0000259" key="6">
    <source>
        <dbReference type="Pfam" id="PF06165"/>
    </source>
</evidence>
<evidence type="ECO:0000256" key="1">
    <source>
        <dbReference type="ARBA" id="ARBA00022676"/>
    </source>
</evidence>
<feature type="transmembrane region" description="Helical" evidence="4">
    <location>
        <begin position="844"/>
        <end position="867"/>
    </location>
</feature>
<feature type="transmembrane region" description="Helical" evidence="4">
    <location>
        <begin position="403"/>
        <end position="428"/>
    </location>
</feature>
<dbReference type="GO" id="GO:0030246">
    <property type="term" value="F:carbohydrate binding"/>
    <property type="evidence" value="ECO:0007669"/>
    <property type="project" value="InterPro"/>
</dbReference>
<evidence type="ECO:0000313" key="9">
    <source>
        <dbReference type="EMBL" id="QPD05101.1"/>
    </source>
</evidence>